<evidence type="ECO:0000313" key="4">
    <source>
        <dbReference type="Proteomes" id="UP000002287"/>
    </source>
</evidence>
<protein>
    <submittedName>
        <fullName evidence="3">Uncharacterized protein</fullName>
    </submittedName>
</protein>
<evidence type="ECO:0000256" key="1">
    <source>
        <dbReference type="SAM" id="MobiDB-lite"/>
    </source>
</evidence>
<name>A4JUR6_BURVG</name>
<feature type="transmembrane region" description="Helical" evidence="2">
    <location>
        <begin position="87"/>
        <end position="106"/>
    </location>
</feature>
<dbReference type="AlphaFoldDB" id="A4JUR6"/>
<proteinExistence type="predicted"/>
<feature type="region of interest" description="Disordered" evidence="1">
    <location>
        <begin position="1"/>
        <end position="32"/>
    </location>
</feature>
<keyword evidence="2" id="KW-0812">Transmembrane</keyword>
<dbReference type="HOGENOM" id="CLU_2205135_0_0_4"/>
<evidence type="ECO:0000256" key="2">
    <source>
        <dbReference type="SAM" id="Phobius"/>
    </source>
</evidence>
<dbReference type="EMBL" id="CP000618">
    <property type="protein sequence ID" value="ABO60019.1"/>
    <property type="molecule type" value="Genomic_DNA"/>
</dbReference>
<sequence>MSPHRLSTEHQHRPPGERPSSKFARGGETSRGSAVLRGEAYPCLHILEFRKTSMKSVLALAIAATDAVAFIARSPAAPSRTARDRTAVALACASRIGAIVLAYIGVF</sequence>
<organism evidence="3 4">
    <name type="scientific">Burkholderia vietnamiensis (strain G4 / LMG 22486)</name>
    <name type="common">Burkholderia cepacia (strain R1808)</name>
    <dbReference type="NCBI Taxonomy" id="269482"/>
    <lineage>
        <taxon>Bacteria</taxon>
        <taxon>Pseudomonadati</taxon>
        <taxon>Pseudomonadota</taxon>
        <taxon>Betaproteobacteria</taxon>
        <taxon>Burkholderiales</taxon>
        <taxon>Burkholderiaceae</taxon>
        <taxon>Burkholderia</taxon>
        <taxon>Burkholderia cepacia complex</taxon>
    </lineage>
</organism>
<dbReference type="Proteomes" id="UP000002287">
    <property type="component" value="Plasmid pBVIE02"/>
</dbReference>
<keyword evidence="2" id="KW-0472">Membrane</keyword>
<reference evidence="3 4" key="1">
    <citation type="submission" date="2007-03" db="EMBL/GenBank/DDBJ databases">
        <title>Complete sequence of plasmid pBVIE02 of Burkholderia vietnamiensis G4.</title>
        <authorList>
            <consortium name="US DOE Joint Genome Institute"/>
            <person name="Copeland A."/>
            <person name="Lucas S."/>
            <person name="Lapidus A."/>
            <person name="Barry K."/>
            <person name="Detter J.C."/>
            <person name="Glavina del Rio T."/>
            <person name="Hammon N."/>
            <person name="Israni S."/>
            <person name="Dalin E."/>
            <person name="Tice H."/>
            <person name="Pitluck S."/>
            <person name="Chain P."/>
            <person name="Malfatti S."/>
            <person name="Shin M."/>
            <person name="Vergez L."/>
            <person name="Schmutz J."/>
            <person name="Larimer F."/>
            <person name="Land M."/>
            <person name="Hauser L."/>
            <person name="Kyrpides N."/>
            <person name="Tiedje J."/>
            <person name="Richardson P."/>
        </authorList>
    </citation>
    <scope>NUCLEOTIDE SEQUENCE [LARGE SCALE GENOMIC DNA]</scope>
    <source>
        <strain evidence="4">G4 / LMG 22486</strain>
        <plasmid evidence="3 4">pBVIE02</plasmid>
    </source>
</reference>
<accession>A4JUR6</accession>
<gene>
    <name evidence="3" type="ordered locus">Bcep1808_7137</name>
</gene>
<geneLocation type="plasmid" evidence="3 4">
    <name>pBVIE02</name>
</geneLocation>
<feature type="compositionally biased region" description="Basic and acidic residues" evidence="1">
    <location>
        <begin position="1"/>
        <end position="20"/>
    </location>
</feature>
<evidence type="ECO:0000313" key="3">
    <source>
        <dbReference type="EMBL" id="ABO60019.1"/>
    </source>
</evidence>
<keyword evidence="2" id="KW-1133">Transmembrane helix</keyword>
<dbReference type="KEGG" id="bvi:Bcep1808_7137"/>
<keyword evidence="3" id="KW-0614">Plasmid</keyword>